<dbReference type="Proteomes" id="UP000180057">
    <property type="component" value="Unassembled WGS sequence"/>
</dbReference>
<proteinExistence type="predicted"/>
<sequence>MLLTNLQNFSDEEIAEEFGIHRPIMDREISASIGKRKNNEKEVKKNEEKKKVRPQSKNAPR</sequence>
<evidence type="ECO:0000256" key="1">
    <source>
        <dbReference type="SAM" id="MobiDB-lite"/>
    </source>
</evidence>
<feature type="compositionally biased region" description="Basic and acidic residues" evidence="1">
    <location>
        <begin position="37"/>
        <end position="50"/>
    </location>
</feature>
<dbReference type="AlphaFoldDB" id="A0A1S2LZY7"/>
<accession>A0A1S2LZY7</accession>
<name>A0A1S2LZY7_9BACI</name>
<organism evidence="2 3">
    <name type="scientific">Anaerobacillus alkalidiazotrophicus</name>
    <dbReference type="NCBI Taxonomy" id="472963"/>
    <lineage>
        <taxon>Bacteria</taxon>
        <taxon>Bacillati</taxon>
        <taxon>Bacillota</taxon>
        <taxon>Bacilli</taxon>
        <taxon>Bacillales</taxon>
        <taxon>Bacillaceae</taxon>
        <taxon>Anaerobacillus</taxon>
    </lineage>
</organism>
<evidence type="ECO:0000313" key="2">
    <source>
        <dbReference type="EMBL" id="OIJ17820.1"/>
    </source>
</evidence>
<keyword evidence="3" id="KW-1185">Reference proteome</keyword>
<reference evidence="2 3" key="1">
    <citation type="submission" date="2016-10" db="EMBL/GenBank/DDBJ databases">
        <title>Draft genome sequences of four alkaliphilic bacteria belonging to the Anaerobacillus genus.</title>
        <authorList>
            <person name="Bassil N.M."/>
            <person name="Lloyd J.R."/>
        </authorList>
    </citation>
    <scope>NUCLEOTIDE SEQUENCE [LARGE SCALE GENOMIC DNA]</scope>
    <source>
        <strain evidence="2 3">DSM 22531</strain>
    </source>
</reference>
<evidence type="ECO:0000313" key="3">
    <source>
        <dbReference type="Proteomes" id="UP000180057"/>
    </source>
</evidence>
<dbReference type="EMBL" id="MLQS01000031">
    <property type="protein sequence ID" value="OIJ17820.1"/>
    <property type="molecule type" value="Genomic_DNA"/>
</dbReference>
<comment type="caution">
    <text evidence="2">The sequence shown here is derived from an EMBL/GenBank/DDBJ whole genome shotgun (WGS) entry which is preliminary data.</text>
</comment>
<gene>
    <name evidence="2" type="ORF">BKP45_19855</name>
</gene>
<protein>
    <submittedName>
        <fullName evidence="2">Uncharacterized protein</fullName>
    </submittedName>
</protein>
<feature type="region of interest" description="Disordered" evidence="1">
    <location>
        <begin position="23"/>
        <end position="61"/>
    </location>
</feature>